<dbReference type="GO" id="GO:0016998">
    <property type="term" value="P:cell wall macromolecule catabolic process"/>
    <property type="evidence" value="ECO:0007669"/>
    <property type="project" value="InterPro"/>
</dbReference>
<evidence type="ECO:0000256" key="3">
    <source>
        <dbReference type="ARBA" id="ARBA00023157"/>
    </source>
</evidence>
<evidence type="ECO:0000256" key="5">
    <source>
        <dbReference type="SAM" id="SignalP"/>
    </source>
</evidence>
<dbReference type="SUPFAM" id="SSF53955">
    <property type="entry name" value="Lysozyme-like"/>
    <property type="match status" value="1"/>
</dbReference>
<dbReference type="PANTHER" id="PTHR22595:SF209">
    <property type="entry name" value="GLYCOSIDE HYDROLASE, FAMILY 19"/>
    <property type="match status" value="1"/>
</dbReference>
<dbReference type="FunFam" id="3.30.20.10:FF:000001">
    <property type="entry name" value="Endochitinase (Chitinase)"/>
    <property type="match status" value="1"/>
</dbReference>
<keyword evidence="3 4" id="KW-1015">Disulfide bond</keyword>
<keyword evidence="2" id="KW-0611">Plant defense</keyword>
<feature type="signal peptide" evidence="5">
    <location>
        <begin position="1"/>
        <end position="26"/>
    </location>
</feature>
<evidence type="ECO:0000259" key="6">
    <source>
        <dbReference type="Pfam" id="PF00182"/>
    </source>
</evidence>
<protein>
    <submittedName>
        <fullName evidence="7">Class-1 chitinase</fullName>
    </submittedName>
</protein>
<dbReference type="InterPro" id="IPR023346">
    <property type="entry name" value="Lysozyme-like_dom_sf"/>
</dbReference>
<keyword evidence="1" id="KW-0147">Chitin-binding</keyword>
<dbReference type="GO" id="GO:0006032">
    <property type="term" value="P:chitin catabolic process"/>
    <property type="evidence" value="ECO:0007669"/>
    <property type="project" value="InterPro"/>
</dbReference>
<dbReference type="EMBL" id="KF033507">
    <property type="protein sequence ID" value="AGV54496.1"/>
    <property type="molecule type" value="mRNA"/>
</dbReference>
<dbReference type="GO" id="GO:0005975">
    <property type="term" value="P:carbohydrate metabolic process"/>
    <property type="evidence" value="ECO:0007669"/>
    <property type="project" value="InterPro"/>
</dbReference>
<dbReference type="CDD" id="cd00325">
    <property type="entry name" value="chitinase_GH19"/>
    <property type="match status" value="1"/>
</dbReference>
<dbReference type="Pfam" id="PF00182">
    <property type="entry name" value="Glyco_hydro_19"/>
    <property type="match status" value="1"/>
</dbReference>
<evidence type="ECO:0000256" key="2">
    <source>
        <dbReference type="ARBA" id="ARBA00022821"/>
    </source>
</evidence>
<feature type="disulfide bond" evidence="4">
    <location>
        <begin position="160"/>
        <end position="170"/>
    </location>
</feature>
<dbReference type="PIRSF" id="PIRSF001060">
    <property type="entry name" value="Endochitinase"/>
    <property type="match status" value="1"/>
</dbReference>
<evidence type="ECO:0000256" key="1">
    <source>
        <dbReference type="ARBA" id="ARBA00022669"/>
    </source>
</evidence>
<feature type="disulfide bond" evidence="4">
    <location>
        <begin position="269"/>
        <end position="306"/>
    </location>
</feature>
<proteinExistence type="evidence at transcript level"/>
<sequence>MERAKRNAIVAIALVILAVAAARVEAQQESNVKTLVKYKHGKKYCDKGWECKGWSIYCCNLTITDYFQTYQFENLFSKRNSPVAHAVGFWDYRSFIAAAALFEPLGFGTTGNKTTQMMEVAAFLGHVGSKTSCGYGVATGGPLAWGLCYNHEMSPMQSYCDDYFKLTYPCTPGADYYGRGAIPIFWNYNYGAVGETLKVDLSNPPEYIEQNATLAFPGAIWRWMTPIKISPSAHDAFVGNWKPTKNDTLENRVPGFGTTMNILYGDEVCGQGDVDTMNNIVSHYLYYLDLLGLTRDQAGPHEHLTCAEQVSFNPSSKAASST</sequence>
<dbReference type="GO" id="GO:0006952">
    <property type="term" value="P:defense response"/>
    <property type="evidence" value="ECO:0007669"/>
    <property type="project" value="UniProtKB-KW"/>
</dbReference>
<dbReference type="GO" id="GO:0008061">
    <property type="term" value="F:chitin binding"/>
    <property type="evidence" value="ECO:0007669"/>
    <property type="project" value="UniProtKB-KW"/>
</dbReference>
<name>T2DM46_PHAVU</name>
<dbReference type="Gene3D" id="3.30.20.10">
    <property type="entry name" value="Endochitinase, domain 2"/>
    <property type="match status" value="1"/>
</dbReference>
<dbReference type="GO" id="GO:0004568">
    <property type="term" value="F:chitinase activity"/>
    <property type="evidence" value="ECO:0007669"/>
    <property type="project" value="InterPro"/>
</dbReference>
<accession>T2DM46</accession>
<dbReference type="Gene3D" id="1.10.530.10">
    <property type="match status" value="1"/>
</dbReference>
<dbReference type="InterPro" id="IPR000726">
    <property type="entry name" value="Glyco_hydro_19_cat"/>
</dbReference>
<dbReference type="InterPro" id="IPR016283">
    <property type="entry name" value="Glyco_hydro_19"/>
</dbReference>
<evidence type="ECO:0000313" key="7">
    <source>
        <dbReference type="EMBL" id="AGV54496.1"/>
    </source>
</evidence>
<reference evidence="7" key="1">
    <citation type="submission" date="2013-04" db="EMBL/GenBank/DDBJ databases">
        <title>Phaseolus vulgaris (BAT93) Pods Tissue cDNA Library Construction and Random Isolation of cDNA Clones for Gene Discovery.</title>
        <authorList>
            <person name="Amelia K."/>
            <person name="Bhore S.J."/>
            <person name="Shah F.H."/>
        </authorList>
    </citation>
    <scope>NUCLEOTIDE SEQUENCE</scope>
    <source>
        <tissue evidence="7">Pod</tissue>
    </source>
</reference>
<organism evidence="7">
    <name type="scientific">Phaseolus vulgaris</name>
    <name type="common">Kidney bean</name>
    <name type="synonym">French bean</name>
    <dbReference type="NCBI Taxonomy" id="3885"/>
    <lineage>
        <taxon>Eukaryota</taxon>
        <taxon>Viridiplantae</taxon>
        <taxon>Streptophyta</taxon>
        <taxon>Embryophyta</taxon>
        <taxon>Tracheophyta</taxon>
        <taxon>Spermatophyta</taxon>
        <taxon>Magnoliopsida</taxon>
        <taxon>eudicotyledons</taxon>
        <taxon>Gunneridae</taxon>
        <taxon>Pentapetalae</taxon>
        <taxon>rosids</taxon>
        <taxon>fabids</taxon>
        <taxon>Fabales</taxon>
        <taxon>Fabaceae</taxon>
        <taxon>Papilionoideae</taxon>
        <taxon>50 kb inversion clade</taxon>
        <taxon>NPAAA clade</taxon>
        <taxon>indigoferoid/millettioid clade</taxon>
        <taxon>Phaseoleae</taxon>
        <taxon>Phaseolus</taxon>
    </lineage>
</organism>
<keyword evidence="5" id="KW-0732">Signal</keyword>
<evidence type="ECO:0000256" key="4">
    <source>
        <dbReference type="PIRSR" id="PIRSR001060-2"/>
    </source>
</evidence>
<dbReference type="PANTHER" id="PTHR22595">
    <property type="entry name" value="CHITINASE-RELATED"/>
    <property type="match status" value="1"/>
</dbReference>
<feature type="domain" description="Glycoside hydrolase family 19 catalytic" evidence="6">
    <location>
        <begin position="71"/>
        <end position="297"/>
    </location>
</feature>
<feature type="chain" id="PRO_5004587777" evidence="5">
    <location>
        <begin position="27"/>
        <end position="322"/>
    </location>
</feature>
<dbReference type="AlphaFoldDB" id="T2DM46"/>